<dbReference type="CDD" id="cd03124">
    <property type="entry name" value="alpha_CA_prokaryotic_like"/>
    <property type="match status" value="1"/>
</dbReference>
<dbReference type="PANTHER" id="PTHR18952">
    <property type="entry name" value="CARBONIC ANHYDRASE"/>
    <property type="match status" value="1"/>
</dbReference>
<comment type="similarity">
    <text evidence="3 10">Belongs to the alpha-carbonic anhydrase family.</text>
</comment>
<evidence type="ECO:0000256" key="3">
    <source>
        <dbReference type="ARBA" id="ARBA00010718"/>
    </source>
</evidence>
<evidence type="ECO:0000256" key="8">
    <source>
        <dbReference type="ARBA" id="ARBA00023239"/>
    </source>
</evidence>
<evidence type="ECO:0000256" key="9">
    <source>
        <dbReference type="ARBA" id="ARBA00048348"/>
    </source>
</evidence>
<keyword evidence="10" id="KW-0732">Signal</keyword>
<dbReference type="Gene3D" id="3.10.200.10">
    <property type="entry name" value="Alpha carbonic anhydrase"/>
    <property type="match status" value="1"/>
</dbReference>
<keyword evidence="13" id="KW-1185">Reference proteome</keyword>
<dbReference type="EC" id="4.2.1.1" evidence="4 10"/>
<dbReference type="PANTHER" id="PTHR18952:SF265">
    <property type="entry name" value="CARBONIC ANHYDRASE"/>
    <property type="match status" value="1"/>
</dbReference>
<feature type="domain" description="Alpha-carbonic anhydrase" evidence="11">
    <location>
        <begin position="23"/>
        <end position="244"/>
    </location>
</feature>
<feature type="chain" id="PRO_5044958052" description="Carbonic anhydrase" evidence="10">
    <location>
        <begin position="20"/>
        <end position="244"/>
    </location>
</feature>
<evidence type="ECO:0000313" key="12">
    <source>
        <dbReference type="EMBL" id="GMG86827.1"/>
    </source>
</evidence>
<dbReference type="InterPro" id="IPR001148">
    <property type="entry name" value="CA_dom"/>
</dbReference>
<evidence type="ECO:0000256" key="1">
    <source>
        <dbReference type="ARBA" id="ARBA00001947"/>
    </source>
</evidence>
<evidence type="ECO:0000259" key="11">
    <source>
        <dbReference type="PROSITE" id="PS51144"/>
    </source>
</evidence>
<dbReference type="InterPro" id="IPR018338">
    <property type="entry name" value="Carbonic_anhydrase_a-class_CS"/>
</dbReference>
<evidence type="ECO:0000256" key="10">
    <source>
        <dbReference type="RuleBase" id="RU367011"/>
    </source>
</evidence>
<evidence type="ECO:0000256" key="5">
    <source>
        <dbReference type="ARBA" id="ARBA00014628"/>
    </source>
</evidence>
<comment type="function">
    <text evidence="2 10">Reversible hydration of carbon dioxide.</text>
</comment>
<evidence type="ECO:0000256" key="6">
    <source>
        <dbReference type="ARBA" id="ARBA00022723"/>
    </source>
</evidence>
<dbReference type="Proteomes" id="UP001224392">
    <property type="component" value="Unassembled WGS sequence"/>
</dbReference>
<name>A0ABQ6LXR5_9GAMM</name>
<keyword evidence="6 10" id="KW-0479">Metal-binding</keyword>
<dbReference type="InterPro" id="IPR023561">
    <property type="entry name" value="Carbonic_anhydrase_a-class"/>
</dbReference>
<dbReference type="InterPro" id="IPR041891">
    <property type="entry name" value="Alpha_CA_prokaryot-like"/>
</dbReference>
<dbReference type="PROSITE" id="PS51144">
    <property type="entry name" value="ALPHA_CA_2"/>
    <property type="match status" value="1"/>
</dbReference>
<evidence type="ECO:0000256" key="4">
    <source>
        <dbReference type="ARBA" id="ARBA00012925"/>
    </source>
</evidence>
<gene>
    <name evidence="12" type="ORF">MNKW57_11480</name>
</gene>
<keyword evidence="8 10" id="KW-0456">Lyase</keyword>
<comment type="catalytic activity">
    <reaction evidence="9 10">
        <text>hydrogencarbonate + H(+) = CO2 + H2O</text>
        <dbReference type="Rhea" id="RHEA:10748"/>
        <dbReference type="ChEBI" id="CHEBI:15377"/>
        <dbReference type="ChEBI" id="CHEBI:15378"/>
        <dbReference type="ChEBI" id="CHEBI:16526"/>
        <dbReference type="ChEBI" id="CHEBI:17544"/>
        <dbReference type="EC" id="4.2.1.1"/>
    </reaction>
</comment>
<feature type="signal peptide" evidence="10">
    <location>
        <begin position="1"/>
        <end position="19"/>
    </location>
</feature>
<evidence type="ECO:0000256" key="7">
    <source>
        <dbReference type="ARBA" id="ARBA00022833"/>
    </source>
</evidence>
<dbReference type="InterPro" id="IPR036398">
    <property type="entry name" value="CA_dom_sf"/>
</dbReference>
<keyword evidence="7 10" id="KW-0862">Zinc</keyword>
<dbReference type="SMART" id="SM01057">
    <property type="entry name" value="Carb_anhydrase"/>
    <property type="match status" value="1"/>
</dbReference>
<dbReference type="EMBL" id="BSYJ01000002">
    <property type="protein sequence ID" value="GMG86827.1"/>
    <property type="molecule type" value="Genomic_DNA"/>
</dbReference>
<evidence type="ECO:0000313" key="13">
    <source>
        <dbReference type="Proteomes" id="UP001224392"/>
    </source>
</evidence>
<comment type="caution">
    <text evidence="12">The sequence shown here is derived from an EMBL/GenBank/DDBJ whole genome shotgun (WGS) entry which is preliminary data.</text>
</comment>
<comment type="cofactor">
    <cofactor evidence="1 10">
        <name>Zn(2+)</name>
        <dbReference type="ChEBI" id="CHEBI:29105"/>
    </cofactor>
</comment>
<dbReference type="SUPFAM" id="SSF51069">
    <property type="entry name" value="Carbonic anhydrase"/>
    <property type="match status" value="1"/>
</dbReference>
<reference evidence="12 13" key="1">
    <citation type="submission" date="2023-04" db="EMBL/GenBank/DDBJ databases">
        <title>Marinobulbifer ophiurae gen. nov., sp. Nov., isolate from tissue of brittle star Ophioplocus japonicus.</title>
        <authorList>
            <person name="Kawano K."/>
            <person name="Sawayama S."/>
            <person name="Nakagawa S."/>
        </authorList>
    </citation>
    <scope>NUCLEOTIDE SEQUENCE [LARGE SCALE GENOMIC DNA]</scope>
    <source>
        <strain evidence="12 13">NKW57</strain>
    </source>
</reference>
<proteinExistence type="inferred from homology"/>
<sequence length="244" mass="26888">MKKVLLGAAFAGVCGALVASEGVEWGYSGDIGPKHWGGLSPEFSPCAFGKNQSPIDIKNALDTDLPELDIRYRAGGHEVVNLLHTMQVNYIPGSNVEVKGKRYHVTQFHFHAPSENHIDGKSFPMEMHIVNVDEDGNLAVLAVMLEEGEENPVLAEVWKRLPKKAGGRHRLKEMVNVADMLPENLDYFRFSGSLTTPPCSEGVIWVVLKSPVSASAKQIELFKALMPEPNNRPIQPLNARKVLQ</sequence>
<dbReference type="Pfam" id="PF00194">
    <property type="entry name" value="Carb_anhydrase"/>
    <property type="match status" value="1"/>
</dbReference>
<accession>A0ABQ6LXR5</accession>
<dbReference type="PROSITE" id="PS00162">
    <property type="entry name" value="ALPHA_CA_1"/>
    <property type="match status" value="1"/>
</dbReference>
<organism evidence="12 13">
    <name type="scientific">Biformimicrobium ophioploci</name>
    <dbReference type="NCBI Taxonomy" id="3036711"/>
    <lineage>
        <taxon>Bacteria</taxon>
        <taxon>Pseudomonadati</taxon>
        <taxon>Pseudomonadota</taxon>
        <taxon>Gammaproteobacteria</taxon>
        <taxon>Cellvibrionales</taxon>
        <taxon>Microbulbiferaceae</taxon>
        <taxon>Biformimicrobium</taxon>
    </lineage>
</organism>
<evidence type="ECO:0000256" key="2">
    <source>
        <dbReference type="ARBA" id="ARBA00002904"/>
    </source>
</evidence>
<protein>
    <recommendedName>
        <fullName evidence="5 10">Carbonic anhydrase</fullName>
        <ecNumber evidence="4 10">4.2.1.1</ecNumber>
    </recommendedName>
</protein>